<reference evidence="1 2" key="1">
    <citation type="submission" date="2013-02" db="EMBL/GenBank/DDBJ databases">
        <title>The Genome Sequence of Acinetobacter sp. NIPH 899.</title>
        <authorList>
            <consortium name="The Broad Institute Genome Sequencing Platform"/>
            <consortium name="The Broad Institute Genome Sequencing Center for Infectious Disease"/>
            <person name="Cerqueira G."/>
            <person name="Feldgarden M."/>
            <person name="Courvalin P."/>
            <person name="Perichon B."/>
            <person name="Grillot-Courvalin C."/>
            <person name="Clermont D."/>
            <person name="Rocha E."/>
            <person name="Yoon E.-J."/>
            <person name="Nemec A."/>
            <person name="Walker B."/>
            <person name="Young S.K."/>
            <person name="Zeng Q."/>
            <person name="Gargeya S."/>
            <person name="Fitzgerald M."/>
            <person name="Haas B."/>
            <person name="Abouelleil A."/>
            <person name="Alvarado L."/>
            <person name="Arachchi H.M."/>
            <person name="Berlin A.M."/>
            <person name="Chapman S.B."/>
            <person name="Dewar J."/>
            <person name="Goldberg J."/>
            <person name="Griggs A."/>
            <person name="Gujja S."/>
            <person name="Hansen M."/>
            <person name="Howarth C."/>
            <person name="Imamovic A."/>
            <person name="Larimer J."/>
            <person name="McCowan C."/>
            <person name="Murphy C."/>
            <person name="Neiman D."/>
            <person name="Pearson M."/>
            <person name="Priest M."/>
            <person name="Roberts A."/>
            <person name="Saif S."/>
            <person name="Shea T."/>
            <person name="Sisk P."/>
            <person name="Sykes S."/>
            <person name="Wortman J."/>
            <person name="Nusbaum C."/>
            <person name="Birren B."/>
        </authorList>
    </citation>
    <scope>NUCLEOTIDE SEQUENCE [LARGE SCALE GENOMIC DNA]</scope>
    <source>
        <strain evidence="1 2">NIPH 899</strain>
    </source>
</reference>
<organism evidence="1 2">
    <name type="scientific">Acinetobacter variabilis</name>
    <dbReference type="NCBI Taxonomy" id="70346"/>
    <lineage>
        <taxon>Bacteria</taxon>
        <taxon>Pseudomonadati</taxon>
        <taxon>Pseudomonadota</taxon>
        <taxon>Gammaproteobacteria</taxon>
        <taxon>Moraxellales</taxon>
        <taxon>Moraxellaceae</taxon>
        <taxon>Acinetobacter</taxon>
    </lineage>
</organism>
<dbReference type="eggNOG" id="ENOG5033BXY">
    <property type="taxonomic scope" value="Bacteria"/>
</dbReference>
<dbReference type="RefSeq" id="WP_004784450.1">
    <property type="nucleotide sequence ID" value="NZ_KB849404.1"/>
</dbReference>
<dbReference type="HOGENOM" id="CLU_179928_0_0_6"/>
<dbReference type="EMBL" id="APPE01000065">
    <property type="protein sequence ID" value="ENU98527.1"/>
    <property type="molecule type" value="Genomic_DNA"/>
</dbReference>
<name>N8WTE3_9GAMM</name>
<comment type="caution">
    <text evidence="1">The sequence shown here is derived from an EMBL/GenBank/DDBJ whole genome shotgun (WGS) entry which is preliminary data.</text>
</comment>
<evidence type="ECO:0000313" key="2">
    <source>
        <dbReference type="Proteomes" id="UP000013070"/>
    </source>
</evidence>
<sequence length="92" mass="10537">MAVYSITYDLIKTKDYEKLFKGIELISGGNWARPTASQWLISSTKTSAQVRDYLLGCIDTDDKLFVVEIKPDTWASWNISKNVESWFLKPSI</sequence>
<dbReference type="AlphaFoldDB" id="N8WTE3"/>
<evidence type="ECO:0000313" key="1">
    <source>
        <dbReference type="EMBL" id="ENU98527.1"/>
    </source>
</evidence>
<proteinExistence type="predicted"/>
<keyword evidence="2" id="KW-1185">Reference proteome</keyword>
<dbReference type="Proteomes" id="UP000013070">
    <property type="component" value="Unassembled WGS sequence"/>
</dbReference>
<evidence type="ECO:0008006" key="3">
    <source>
        <dbReference type="Google" id="ProtNLM"/>
    </source>
</evidence>
<protein>
    <recommendedName>
        <fullName evidence="3">SinR family protein</fullName>
    </recommendedName>
</protein>
<accession>N8WTE3</accession>
<gene>
    <name evidence="1" type="ORF">F969_02559</name>
</gene>